<sequence length="554" mass="60053">MHTMKKPEFTAGGDASADIVIVGSGIVGGMIADRLVSQGYSVLVLEAGLRISRAQAVENWRNMPFANRAGSDFQGLYPQSPLAPAPLYFPPNNYVNVTGPSAGSFQQGYLRTVGGTTWHWAASCWRHMPSDFVMQSKYGVGRDWAITYDEMEPWYCEAEYEIGVAGPSDPAMQSPRERSKPYPMEMVPFAHGDAYFASVVNPHGYNLVPIPQGRSTRPWEGRPVCCGNNNCQPICPIGAMYNGIHHIERAEQKGAVVLAESVVYKIDTDGNNRVTAVHWLDNQGASHKATGKAFALACNGIETPRLLLQAANKANPNGIANSSDMVGRNMMDHSGFHCSFLTEEPVWLGRGPAQSSCMVGPRDGAFRSQYSANKMILNNISRVVPATKQALAKGLVGKALDEEIRYRSIHGVDISISLEPLPDPENRLTLSKTRKDPHGLACPDIHYDVGDYVRKGATAAHEQLEHIGSLFNGKEFNITTSLNANNHIMGGTIMGKSAKDAVVDGNCRTFDHENLWLPGGGAIPSASVVNSTLSMAALGLKAAHDISLRMKEFA</sequence>
<evidence type="ECO:0000313" key="7">
    <source>
        <dbReference type="EMBL" id="SQK74335.1"/>
    </source>
</evidence>
<keyword evidence="5" id="KW-0560">Oxidoreductase</keyword>
<evidence type="ECO:0000256" key="3">
    <source>
        <dbReference type="ARBA" id="ARBA00022630"/>
    </source>
</evidence>
<reference evidence="7 8" key="1">
    <citation type="submission" date="2018-06" db="EMBL/GenBank/DDBJ databases">
        <authorList>
            <consortium name="Pathogen Informatics"/>
            <person name="Doyle S."/>
        </authorList>
    </citation>
    <scope>NUCLEOTIDE SEQUENCE [LARGE SCALE GENOMIC DNA]</scope>
    <source>
        <strain evidence="7 8">NCTC11468</strain>
    </source>
</reference>
<dbReference type="EMBL" id="LS483499">
    <property type="protein sequence ID" value="SQK74335.1"/>
    <property type="molecule type" value="Genomic_DNA"/>
</dbReference>
<evidence type="ECO:0000256" key="5">
    <source>
        <dbReference type="ARBA" id="ARBA00023002"/>
    </source>
</evidence>
<evidence type="ECO:0000256" key="2">
    <source>
        <dbReference type="ARBA" id="ARBA00010790"/>
    </source>
</evidence>
<dbReference type="PANTHER" id="PTHR42784">
    <property type="entry name" value="PYRANOSE 2-OXIDASE"/>
    <property type="match status" value="1"/>
</dbReference>
<comment type="similarity">
    <text evidence="2">Belongs to the GMC oxidoreductase family.</text>
</comment>
<dbReference type="AlphaFoldDB" id="A0A2X5R6W9"/>
<organism evidence="7 8">
    <name type="scientific">Tatumella ptyseos</name>
    <dbReference type="NCBI Taxonomy" id="82987"/>
    <lineage>
        <taxon>Bacteria</taxon>
        <taxon>Pseudomonadati</taxon>
        <taxon>Pseudomonadota</taxon>
        <taxon>Gammaproteobacteria</taxon>
        <taxon>Enterobacterales</taxon>
        <taxon>Erwiniaceae</taxon>
        <taxon>Tatumella</taxon>
    </lineage>
</organism>
<dbReference type="GO" id="GO:0016614">
    <property type="term" value="F:oxidoreductase activity, acting on CH-OH group of donors"/>
    <property type="evidence" value="ECO:0007669"/>
    <property type="project" value="InterPro"/>
</dbReference>
<feature type="domain" description="Glucose-methanol-choline oxidoreductase C-terminal" evidence="6">
    <location>
        <begin position="422"/>
        <end position="539"/>
    </location>
</feature>
<comment type="cofactor">
    <cofactor evidence="1">
        <name>FAD</name>
        <dbReference type="ChEBI" id="CHEBI:57692"/>
    </cofactor>
</comment>
<evidence type="ECO:0000256" key="1">
    <source>
        <dbReference type="ARBA" id="ARBA00001974"/>
    </source>
</evidence>
<dbReference type="Gene3D" id="3.50.50.60">
    <property type="entry name" value="FAD/NAD(P)-binding domain"/>
    <property type="match status" value="2"/>
</dbReference>
<evidence type="ECO:0000313" key="8">
    <source>
        <dbReference type="Proteomes" id="UP000248758"/>
    </source>
</evidence>
<proteinExistence type="inferred from homology"/>
<dbReference type="KEGG" id="tpty:NCTC11468_01473"/>
<dbReference type="Pfam" id="PF05199">
    <property type="entry name" value="GMC_oxred_C"/>
    <property type="match status" value="1"/>
</dbReference>
<evidence type="ECO:0000259" key="6">
    <source>
        <dbReference type="Pfam" id="PF05199"/>
    </source>
</evidence>
<name>A0A2X5R6W9_9GAMM</name>
<dbReference type="InterPro" id="IPR036188">
    <property type="entry name" value="FAD/NAD-bd_sf"/>
</dbReference>
<keyword evidence="4" id="KW-0274">FAD</keyword>
<accession>A0A2X5R6W9</accession>
<dbReference type="SUPFAM" id="SSF51905">
    <property type="entry name" value="FAD/NAD(P)-binding domain"/>
    <property type="match status" value="1"/>
</dbReference>
<keyword evidence="3" id="KW-0285">Flavoprotein</keyword>
<dbReference type="InterPro" id="IPR007867">
    <property type="entry name" value="GMC_OxRtase_C"/>
</dbReference>
<gene>
    <name evidence="7" type="ORF">NCTC11468_01473</name>
</gene>
<dbReference type="SUPFAM" id="SSF54373">
    <property type="entry name" value="FAD-linked reductases, C-terminal domain"/>
    <property type="match status" value="1"/>
</dbReference>
<dbReference type="Proteomes" id="UP000248758">
    <property type="component" value="Chromosome 1"/>
</dbReference>
<evidence type="ECO:0000256" key="4">
    <source>
        <dbReference type="ARBA" id="ARBA00022827"/>
    </source>
</evidence>
<protein>
    <submittedName>
        <fullName evidence="7">Choline dehydrogenase</fullName>
    </submittedName>
</protein>
<dbReference type="InterPro" id="IPR051473">
    <property type="entry name" value="P2Ox-like"/>
</dbReference>
<dbReference type="PANTHER" id="PTHR42784:SF1">
    <property type="entry name" value="PYRANOSE 2-OXIDASE"/>
    <property type="match status" value="1"/>
</dbReference>